<dbReference type="InterPro" id="IPR017927">
    <property type="entry name" value="FAD-bd_FR_type"/>
</dbReference>
<dbReference type="Pfam" id="PF08030">
    <property type="entry name" value="NAD_binding_6"/>
    <property type="match status" value="1"/>
</dbReference>
<dbReference type="Proteomes" id="UP000696485">
    <property type="component" value="Unassembled WGS sequence"/>
</dbReference>
<evidence type="ECO:0000256" key="1">
    <source>
        <dbReference type="ARBA" id="ARBA00023002"/>
    </source>
</evidence>
<dbReference type="InterPro" id="IPR039261">
    <property type="entry name" value="FNR_nucleotide-bd"/>
</dbReference>
<dbReference type="AlphaFoldDB" id="A0A9P5SS14"/>
<comment type="caution">
    <text evidence="3">The sequence shown here is derived from an EMBL/GenBank/DDBJ whole genome shotgun (WGS) entry which is preliminary data.</text>
</comment>
<dbReference type="PANTHER" id="PTHR42815:SF2">
    <property type="entry name" value="FAD-BINDING, PUTATIVE (AFU_ORTHOLOGUE AFUA_6G07600)-RELATED"/>
    <property type="match status" value="1"/>
</dbReference>
<dbReference type="EMBL" id="JAAAUY010000035">
    <property type="protein sequence ID" value="KAF9337167.1"/>
    <property type="molecule type" value="Genomic_DNA"/>
</dbReference>
<dbReference type="SUPFAM" id="SSF52343">
    <property type="entry name" value="Ferredoxin reductase-like, C-terminal NADP-linked domain"/>
    <property type="match status" value="1"/>
</dbReference>
<dbReference type="Gene3D" id="2.40.30.10">
    <property type="entry name" value="Translation factors"/>
    <property type="match status" value="1"/>
</dbReference>
<dbReference type="SUPFAM" id="SSF50475">
    <property type="entry name" value="FMN-binding split barrel"/>
    <property type="match status" value="1"/>
</dbReference>
<reference evidence="3" key="1">
    <citation type="journal article" date="2020" name="Fungal Divers.">
        <title>Resolving the Mortierellaceae phylogeny through synthesis of multi-gene phylogenetics and phylogenomics.</title>
        <authorList>
            <person name="Vandepol N."/>
            <person name="Liber J."/>
            <person name="Desiro A."/>
            <person name="Na H."/>
            <person name="Kennedy M."/>
            <person name="Barry K."/>
            <person name="Grigoriev I.V."/>
            <person name="Miller A.N."/>
            <person name="O'Donnell K."/>
            <person name="Stajich J.E."/>
            <person name="Bonito G."/>
        </authorList>
    </citation>
    <scope>NUCLEOTIDE SEQUENCE</scope>
    <source>
        <strain evidence="3">NVP1</strain>
    </source>
</reference>
<sequence>MSTAVLPSSHFKFLHESDLPVVPLADRWHSGERLFQDRVQVREAIQAASAIFRPSLTPQHQDFVPGLNYIFVGSLDENGRPWVSMVCGPKGFMASPDIKTLEIRTQISTTTASDGKGGEKGRVRVLDPILDNLLHGESFRQGKKMWSAVALDFTNRRRNKFNGVVYPEDILKADPSNCPKYITIREMAPIEPLVSSSMTSPQELFHYGTATSSTFQGLSDFEQGIVRRADCLFIASRYIDESLPDQTSGMDCNHRGGNPGWIRVDDEGKSIVFPDYSGNRFFNTLGNIAADPRVGLLFVDFDTGDCLHVTGTAQIFVGRESQALYPHSQRAVQVSVESAILNLHALPFRLVTKELSPYNPRTTALAAGTMLHDGTTGESANTNTATLERITRHSPDVASFEFRTSRGIKYRPGQYAVLDFGAFNTVGYRHMAPNAPQSLNDDYIRTWTISSAPERLDKATDKFSLTIKQKAGGRISTLLHEWAPVKGEEGEVEKEEERRLTVPLMSVGGEFVLPTEEKRLLFISGGIGATPFIAMLRGLGKQKEQGGEEGQALRYNIRWITSATVVEEALPEVLQEVVEAVGPQLSITVFLTRTSPDLLSSTVLSKLSPEITVETGRLDAGRLHDAVPDVLSRQVLLCGPDPFMEATRGYLRELHVAPESIYSEEFNF</sequence>
<feature type="domain" description="FAD-binding FR-type" evidence="2">
    <location>
        <begin position="380"/>
        <end position="514"/>
    </location>
</feature>
<name>A0A9P5SS14_9FUNG</name>
<dbReference type="Gene3D" id="2.30.110.10">
    <property type="entry name" value="Electron Transport, Fmn-binding Protein, Chain A"/>
    <property type="match status" value="1"/>
</dbReference>
<proteinExistence type="predicted"/>
<dbReference type="InterPro" id="IPR017938">
    <property type="entry name" value="Riboflavin_synthase-like_b-brl"/>
</dbReference>
<organism evidence="3 4">
    <name type="scientific">Podila minutissima</name>
    <dbReference type="NCBI Taxonomy" id="64525"/>
    <lineage>
        <taxon>Eukaryota</taxon>
        <taxon>Fungi</taxon>
        <taxon>Fungi incertae sedis</taxon>
        <taxon>Mucoromycota</taxon>
        <taxon>Mortierellomycotina</taxon>
        <taxon>Mortierellomycetes</taxon>
        <taxon>Mortierellales</taxon>
        <taxon>Mortierellaceae</taxon>
        <taxon>Podila</taxon>
    </lineage>
</organism>
<evidence type="ECO:0000313" key="4">
    <source>
        <dbReference type="Proteomes" id="UP000696485"/>
    </source>
</evidence>
<protein>
    <recommendedName>
        <fullName evidence="2">FAD-binding FR-type domain-containing protein</fullName>
    </recommendedName>
</protein>
<evidence type="ECO:0000259" key="2">
    <source>
        <dbReference type="PROSITE" id="PS51384"/>
    </source>
</evidence>
<keyword evidence="1" id="KW-0560">Oxidoreductase</keyword>
<dbReference type="PANTHER" id="PTHR42815">
    <property type="entry name" value="FAD-BINDING, PUTATIVE (AFU_ORTHOLOGUE AFUA_6G07600)-RELATED"/>
    <property type="match status" value="1"/>
</dbReference>
<dbReference type="PROSITE" id="PS51384">
    <property type="entry name" value="FAD_FR"/>
    <property type="match status" value="1"/>
</dbReference>
<gene>
    <name evidence="3" type="ORF">BG006_006044</name>
</gene>
<evidence type="ECO:0000313" key="3">
    <source>
        <dbReference type="EMBL" id="KAF9337167.1"/>
    </source>
</evidence>
<dbReference type="InterPro" id="IPR013121">
    <property type="entry name" value="Fe_red_NAD-bd_6"/>
</dbReference>
<dbReference type="Gene3D" id="3.40.50.80">
    <property type="entry name" value="Nucleotide-binding domain of ferredoxin-NADP reductase (FNR) module"/>
    <property type="match status" value="1"/>
</dbReference>
<dbReference type="SUPFAM" id="SSF63380">
    <property type="entry name" value="Riboflavin synthase domain-like"/>
    <property type="match status" value="1"/>
</dbReference>
<accession>A0A9P5SS14</accession>
<dbReference type="InterPro" id="IPR012349">
    <property type="entry name" value="Split_barrel_FMN-bd"/>
</dbReference>
<dbReference type="GO" id="GO:0016491">
    <property type="term" value="F:oxidoreductase activity"/>
    <property type="evidence" value="ECO:0007669"/>
    <property type="project" value="UniProtKB-KW"/>
</dbReference>
<keyword evidence="4" id="KW-1185">Reference proteome</keyword>